<keyword evidence="3" id="KW-1185">Reference proteome</keyword>
<organism evidence="2 3">
    <name type="scientific">Microvirga terrae</name>
    <dbReference type="NCBI Taxonomy" id="2740529"/>
    <lineage>
        <taxon>Bacteria</taxon>
        <taxon>Pseudomonadati</taxon>
        <taxon>Pseudomonadota</taxon>
        <taxon>Alphaproteobacteria</taxon>
        <taxon>Hyphomicrobiales</taxon>
        <taxon>Methylobacteriaceae</taxon>
        <taxon>Microvirga</taxon>
    </lineage>
</organism>
<keyword evidence="1" id="KW-0472">Membrane</keyword>
<gene>
    <name evidence="2" type="ORF">HPT29_024005</name>
</gene>
<keyword evidence="1" id="KW-1133">Transmembrane helix</keyword>
<feature type="transmembrane region" description="Helical" evidence="1">
    <location>
        <begin position="87"/>
        <end position="111"/>
    </location>
</feature>
<name>A0ABY5RQD1_9HYPH</name>
<protein>
    <submittedName>
        <fullName evidence="2">Uncharacterized protein</fullName>
    </submittedName>
</protein>
<proteinExistence type="predicted"/>
<accession>A0ABY5RQD1</accession>
<keyword evidence="1" id="KW-0812">Transmembrane</keyword>
<reference evidence="2" key="1">
    <citation type="submission" date="2022-08" db="EMBL/GenBank/DDBJ databases">
        <title>Microvirga terrae sp. nov., isolated from soil.</title>
        <authorList>
            <person name="Kim K.H."/>
            <person name="Seo Y.L."/>
            <person name="Kim J.M."/>
            <person name="Lee J.K."/>
            <person name="Han D.M."/>
            <person name="Jeon C.O."/>
        </authorList>
    </citation>
    <scope>NUCLEOTIDE SEQUENCE</scope>
    <source>
        <strain evidence="2">R24</strain>
    </source>
</reference>
<evidence type="ECO:0000256" key="1">
    <source>
        <dbReference type="SAM" id="Phobius"/>
    </source>
</evidence>
<evidence type="ECO:0000313" key="3">
    <source>
        <dbReference type="Proteomes" id="UP001017257"/>
    </source>
</evidence>
<dbReference type="Proteomes" id="UP001017257">
    <property type="component" value="Chromosome"/>
</dbReference>
<sequence>MDNTRPPLPLLHGFGANLPVIICTMLRPAMTPPLSREPSYSVRHQTVRSSFCVLPHDPRPARNASFIFGRSDSRYRPLLNQEERDRLHIWAMIVALSSSVAGTTLLLTAIFR</sequence>
<dbReference type="RefSeq" id="WP_173946647.1">
    <property type="nucleotide sequence ID" value="NZ_CP102845.1"/>
</dbReference>
<evidence type="ECO:0000313" key="2">
    <source>
        <dbReference type="EMBL" id="UVF19450.1"/>
    </source>
</evidence>
<dbReference type="EMBL" id="CP102845">
    <property type="protein sequence ID" value="UVF19450.1"/>
    <property type="molecule type" value="Genomic_DNA"/>
</dbReference>